<evidence type="ECO:0000256" key="1">
    <source>
        <dbReference type="ARBA" id="ARBA00004236"/>
    </source>
</evidence>
<evidence type="ECO:0000313" key="7">
    <source>
        <dbReference type="EMBL" id="ESO95220.1"/>
    </source>
</evidence>
<keyword evidence="3" id="KW-1003">Cell membrane</keyword>
<evidence type="ECO:0000256" key="4">
    <source>
        <dbReference type="ARBA" id="ARBA00022490"/>
    </source>
</evidence>
<evidence type="ECO:0000256" key="3">
    <source>
        <dbReference type="ARBA" id="ARBA00022475"/>
    </source>
</evidence>
<sequence>MLNKAIKEWLSEYKGLADEEIHSYATVVRNNEELISSLYKLFESRPSVEYLDPVCHQLYEFYRSKESELHHFSLEFMPTLIWLYLMTLSVNDKKNCGGVEAFLLGIYNLIMCLCI</sequence>
<dbReference type="EMBL" id="KB201671">
    <property type="protein sequence ID" value="ESO95220.1"/>
    <property type="molecule type" value="Genomic_DNA"/>
</dbReference>
<dbReference type="PANTHER" id="PTHR31220">
    <property type="entry name" value="HYCCIN RELATED"/>
    <property type="match status" value="1"/>
</dbReference>
<dbReference type="Pfam" id="PF09790">
    <property type="entry name" value="Hyccin"/>
    <property type="match status" value="1"/>
</dbReference>
<accession>V4AKF7</accession>
<dbReference type="GO" id="GO:0005886">
    <property type="term" value="C:plasma membrane"/>
    <property type="evidence" value="ECO:0007669"/>
    <property type="project" value="UniProtKB-SubCell"/>
</dbReference>
<dbReference type="RefSeq" id="XP_009054085.1">
    <property type="nucleotide sequence ID" value="XM_009055837.1"/>
</dbReference>
<evidence type="ECO:0000256" key="2">
    <source>
        <dbReference type="ARBA" id="ARBA00004514"/>
    </source>
</evidence>
<name>V4AKF7_LOTGI</name>
<evidence type="ECO:0000313" key="8">
    <source>
        <dbReference type="Proteomes" id="UP000030746"/>
    </source>
</evidence>
<keyword evidence="8" id="KW-1185">Reference proteome</keyword>
<dbReference type="GO" id="GO:0046854">
    <property type="term" value="P:phosphatidylinositol phosphate biosynthetic process"/>
    <property type="evidence" value="ECO:0007669"/>
    <property type="project" value="TreeGrafter"/>
</dbReference>
<gene>
    <name evidence="7" type="ORF">LOTGIDRAFT_175211</name>
</gene>
<keyword evidence="4" id="KW-0963">Cytoplasm</keyword>
<proteinExistence type="inferred from homology"/>
<dbReference type="GeneID" id="20243077"/>
<dbReference type="GO" id="GO:0005829">
    <property type="term" value="C:cytosol"/>
    <property type="evidence" value="ECO:0007669"/>
    <property type="project" value="UniProtKB-SubCell"/>
</dbReference>
<dbReference type="OrthoDB" id="18937at2759"/>
<dbReference type="AlphaFoldDB" id="V4AKF7"/>
<reference evidence="7 8" key="1">
    <citation type="journal article" date="2013" name="Nature">
        <title>Insights into bilaterian evolution from three spiralian genomes.</title>
        <authorList>
            <person name="Simakov O."/>
            <person name="Marletaz F."/>
            <person name="Cho S.J."/>
            <person name="Edsinger-Gonzales E."/>
            <person name="Havlak P."/>
            <person name="Hellsten U."/>
            <person name="Kuo D.H."/>
            <person name="Larsson T."/>
            <person name="Lv J."/>
            <person name="Arendt D."/>
            <person name="Savage R."/>
            <person name="Osoegawa K."/>
            <person name="de Jong P."/>
            <person name="Grimwood J."/>
            <person name="Chapman J.A."/>
            <person name="Shapiro H."/>
            <person name="Aerts A."/>
            <person name="Otillar R.P."/>
            <person name="Terry A.Y."/>
            <person name="Boore J.L."/>
            <person name="Grigoriev I.V."/>
            <person name="Lindberg D.R."/>
            <person name="Seaver E.C."/>
            <person name="Weisblat D.A."/>
            <person name="Putnam N.H."/>
            <person name="Rokhsar D.S."/>
        </authorList>
    </citation>
    <scope>NUCLEOTIDE SEQUENCE [LARGE SCALE GENOMIC DNA]</scope>
</reference>
<organism evidence="7 8">
    <name type="scientific">Lottia gigantea</name>
    <name type="common">Giant owl limpet</name>
    <dbReference type="NCBI Taxonomy" id="225164"/>
    <lineage>
        <taxon>Eukaryota</taxon>
        <taxon>Metazoa</taxon>
        <taxon>Spiralia</taxon>
        <taxon>Lophotrochozoa</taxon>
        <taxon>Mollusca</taxon>
        <taxon>Gastropoda</taxon>
        <taxon>Patellogastropoda</taxon>
        <taxon>Lottioidea</taxon>
        <taxon>Lottiidae</taxon>
        <taxon>Lottia</taxon>
    </lineage>
</organism>
<dbReference type="CTD" id="20243077"/>
<dbReference type="Proteomes" id="UP000030746">
    <property type="component" value="Unassembled WGS sequence"/>
</dbReference>
<evidence type="ECO:0000256" key="6">
    <source>
        <dbReference type="ARBA" id="ARBA00034482"/>
    </source>
</evidence>
<keyword evidence="5" id="KW-0472">Membrane</keyword>
<evidence type="ECO:0000256" key="5">
    <source>
        <dbReference type="ARBA" id="ARBA00023136"/>
    </source>
</evidence>
<comment type="similarity">
    <text evidence="6">Belongs to the Hyccin family.</text>
</comment>
<dbReference type="KEGG" id="lgi:LOTGIDRAFT_175211"/>
<dbReference type="OMA" id="CIKQNAF"/>
<comment type="subcellular location">
    <subcellularLocation>
        <location evidence="1">Cell membrane</location>
    </subcellularLocation>
    <subcellularLocation>
        <location evidence="2">Cytoplasm</location>
        <location evidence="2">Cytosol</location>
    </subcellularLocation>
</comment>
<dbReference type="PANTHER" id="PTHR31220:SF1">
    <property type="entry name" value="GH21176P"/>
    <property type="match status" value="1"/>
</dbReference>
<dbReference type="InterPro" id="IPR018619">
    <property type="entry name" value="Hyccin"/>
</dbReference>
<protein>
    <submittedName>
        <fullName evidence="7">Uncharacterized protein</fullName>
    </submittedName>
</protein>
<dbReference type="STRING" id="225164.V4AKF7"/>
<dbReference type="HOGENOM" id="CLU_183408_0_0_1"/>
<dbReference type="GO" id="GO:0072659">
    <property type="term" value="P:protein localization to plasma membrane"/>
    <property type="evidence" value="ECO:0007669"/>
    <property type="project" value="TreeGrafter"/>
</dbReference>